<proteinExistence type="predicted"/>
<name>A0ABT8LLD8_9BACT</name>
<dbReference type="PIRSF" id="PIRSF031644">
    <property type="entry name" value="UCP031644"/>
    <property type="match status" value="1"/>
</dbReference>
<dbReference type="InterPro" id="IPR029442">
    <property type="entry name" value="GyrI-like"/>
</dbReference>
<dbReference type="RefSeq" id="WP_346762464.1">
    <property type="nucleotide sequence ID" value="NZ_JAUJEB010000013.1"/>
</dbReference>
<dbReference type="EMBL" id="JAUJEB010000013">
    <property type="protein sequence ID" value="MDN5217128.1"/>
    <property type="molecule type" value="Genomic_DNA"/>
</dbReference>
<dbReference type="SUPFAM" id="SSF55136">
    <property type="entry name" value="Probable bacterial effector-binding domain"/>
    <property type="match status" value="1"/>
</dbReference>
<evidence type="ECO:0000313" key="2">
    <source>
        <dbReference type="EMBL" id="MDN5217128.1"/>
    </source>
</evidence>
<evidence type="ECO:0000313" key="3">
    <source>
        <dbReference type="Proteomes" id="UP001172083"/>
    </source>
</evidence>
<reference evidence="2" key="1">
    <citation type="submission" date="2023-06" db="EMBL/GenBank/DDBJ databases">
        <title>Genomic of Agaribacillus aureum.</title>
        <authorList>
            <person name="Wang G."/>
        </authorList>
    </citation>
    <scope>NUCLEOTIDE SEQUENCE</scope>
    <source>
        <strain evidence="2">BMA12</strain>
    </source>
</reference>
<dbReference type="InterPro" id="IPR011256">
    <property type="entry name" value="Reg_factor_effector_dom_sf"/>
</dbReference>
<organism evidence="2 3">
    <name type="scientific">Agaribacillus aureus</name>
    <dbReference type="NCBI Taxonomy" id="3051825"/>
    <lineage>
        <taxon>Bacteria</taxon>
        <taxon>Pseudomonadati</taxon>
        <taxon>Bacteroidota</taxon>
        <taxon>Cytophagia</taxon>
        <taxon>Cytophagales</taxon>
        <taxon>Splendidivirgaceae</taxon>
        <taxon>Agaribacillus</taxon>
    </lineage>
</organism>
<dbReference type="Proteomes" id="UP001172083">
    <property type="component" value="Unassembled WGS sequence"/>
</dbReference>
<sequence>MKYEWRKREKEVYLPKKQPEVIEIPEYKFLTIDGEGNPNSEFFSEYIGVLYALSYAIKMTPKKGKAPKGYFDYTVYPLEGIWDLNEEAKKKYDGHINKDDLVFKLMIRQPDFVDQPFFTEMLALTKEKKPHDLLDEVKFEKITDGKCVQMMHLGSYDNEPESFKLMEAFAEKENLLRMSKSHREIYLSDFRKVSPEKLKTVLRFKVTPK</sequence>
<dbReference type="Gene3D" id="3.20.80.10">
    <property type="entry name" value="Regulatory factor, effector binding domain"/>
    <property type="match status" value="1"/>
</dbReference>
<keyword evidence="3" id="KW-1185">Reference proteome</keyword>
<protein>
    <submittedName>
        <fullName evidence="2">GyrI-like domain-containing protein</fullName>
    </submittedName>
</protein>
<dbReference type="InterPro" id="IPR008319">
    <property type="entry name" value="GyrI-like_CCH_Lin2189-like"/>
</dbReference>
<feature type="domain" description="GyrI-like small molecule binding" evidence="1">
    <location>
        <begin position="18"/>
        <end position="204"/>
    </location>
</feature>
<evidence type="ECO:0000259" key="1">
    <source>
        <dbReference type="Pfam" id="PF06445"/>
    </source>
</evidence>
<gene>
    <name evidence="2" type="ORF">QQ020_33965</name>
</gene>
<comment type="caution">
    <text evidence="2">The sequence shown here is derived from an EMBL/GenBank/DDBJ whole genome shotgun (WGS) entry which is preliminary data.</text>
</comment>
<accession>A0ABT8LLD8</accession>
<dbReference type="Pfam" id="PF06445">
    <property type="entry name" value="GyrI-like"/>
    <property type="match status" value="1"/>
</dbReference>